<dbReference type="SUPFAM" id="SSF101936">
    <property type="entry name" value="DNA-binding pseudobarrel domain"/>
    <property type="match status" value="1"/>
</dbReference>
<reference evidence="8" key="3">
    <citation type="submission" date="2018-07" db="EMBL/GenBank/DDBJ databases">
        <title>WGS assembly of Glycine max.</title>
        <authorList>
            <person name="Schmutz J."/>
            <person name="Cannon S."/>
            <person name="Schlueter J."/>
            <person name="Ma J."/>
            <person name="Mitros T."/>
            <person name="Nelson W."/>
            <person name="Hyten D."/>
            <person name="Song Q."/>
            <person name="Thelen J."/>
            <person name="Cheng J."/>
            <person name="Xu D."/>
            <person name="Hellsten U."/>
            <person name="May G."/>
            <person name="Yu Y."/>
            <person name="Sakurai T."/>
            <person name="Umezawa T."/>
            <person name="Bhattacharyya M."/>
            <person name="Sandhu D."/>
            <person name="Valliyodan B."/>
            <person name="Lindquist E."/>
            <person name="Peto M."/>
            <person name="Grant D."/>
            <person name="Shu S."/>
            <person name="Goodstein D."/>
            <person name="Barry K."/>
            <person name="Futrell-Griggs M."/>
            <person name="Abernathy B."/>
            <person name="Du J."/>
            <person name="Tian Z."/>
            <person name="Zhu L."/>
            <person name="Gill N."/>
            <person name="Joshi T."/>
            <person name="Libault M."/>
            <person name="Sethuraman A."/>
            <person name="Zhang X."/>
            <person name="Shinozaki K."/>
            <person name="Nguyen H."/>
            <person name="Wing R."/>
            <person name="Cregan P."/>
            <person name="Specht J."/>
            <person name="Grimwood J."/>
            <person name="Rokhsar D."/>
            <person name="Stacey G."/>
            <person name="Shoemaker R."/>
            <person name="Jackson S."/>
        </authorList>
    </citation>
    <scope>NUCLEOTIDE SEQUENCE</scope>
    <source>
        <tissue evidence="8">Callus</tissue>
    </source>
</reference>
<evidence type="ECO:0000256" key="6">
    <source>
        <dbReference type="SAM" id="MobiDB-lite"/>
    </source>
</evidence>
<accession>A0A0R0E6M1</accession>
<dbReference type="Proteomes" id="UP000008827">
    <property type="component" value="Chromosome 20"/>
</dbReference>
<proteinExistence type="predicted"/>
<evidence type="ECO:0000256" key="1">
    <source>
        <dbReference type="ARBA" id="ARBA00004123"/>
    </source>
</evidence>
<dbReference type="PANTHER" id="PTHR31140:SF74">
    <property type="entry name" value="B3 DOMAIN-CONTAINING TRANSCRIPTION FACTOR LEC2"/>
    <property type="match status" value="1"/>
</dbReference>
<dbReference type="CDD" id="cd10017">
    <property type="entry name" value="B3_DNA"/>
    <property type="match status" value="1"/>
</dbReference>
<keyword evidence="5" id="KW-0539">Nucleus</keyword>
<evidence type="ECO:0000313" key="8">
    <source>
        <dbReference type="EMBL" id="KRG89627.1"/>
    </source>
</evidence>
<evidence type="ECO:0000313" key="10">
    <source>
        <dbReference type="Proteomes" id="UP000008827"/>
    </source>
</evidence>
<feature type="region of interest" description="Disordered" evidence="6">
    <location>
        <begin position="15"/>
        <end position="36"/>
    </location>
</feature>
<organism evidence="8">
    <name type="scientific">Glycine max</name>
    <name type="common">Soybean</name>
    <name type="synonym">Glycine hispida</name>
    <dbReference type="NCBI Taxonomy" id="3847"/>
    <lineage>
        <taxon>Eukaryota</taxon>
        <taxon>Viridiplantae</taxon>
        <taxon>Streptophyta</taxon>
        <taxon>Embryophyta</taxon>
        <taxon>Tracheophyta</taxon>
        <taxon>Spermatophyta</taxon>
        <taxon>Magnoliopsida</taxon>
        <taxon>eudicotyledons</taxon>
        <taxon>Gunneridae</taxon>
        <taxon>Pentapetalae</taxon>
        <taxon>rosids</taxon>
        <taxon>fabids</taxon>
        <taxon>Fabales</taxon>
        <taxon>Fabaceae</taxon>
        <taxon>Papilionoideae</taxon>
        <taxon>50 kb inversion clade</taxon>
        <taxon>NPAAA clade</taxon>
        <taxon>indigoferoid/millettioid clade</taxon>
        <taxon>Phaseoleae</taxon>
        <taxon>Glycine</taxon>
        <taxon>Glycine subgen. Soja</taxon>
    </lineage>
</organism>
<comment type="subcellular location">
    <subcellularLocation>
        <location evidence="1">Nucleus</location>
    </subcellularLocation>
</comment>
<dbReference type="EnsemblPlants" id="KRG89627">
    <property type="protein sequence ID" value="KRG89627"/>
    <property type="gene ID" value="GLYMA_20G035700"/>
</dbReference>
<dbReference type="EMBL" id="CM000853">
    <property type="protein sequence ID" value="KRG89627.1"/>
    <property type="molecule type" value="Genomic_DNA"/>
</dbReference>
<dbReference type="RefSeq" id="XP_014627882.1">
    <property type="nucleotide sequence ID" value="XM_014772396.3"/>
</dbReference>
<dbReference type="OrthoDB" id="757982at2759"/>
<protein>
    <recommendedName>
        <fullName evidence="7">TF-B3 domain-containing protein</fullName>
    </recommendedName>
</protein>
<feature type="domain" description="TF-B3" evidence="7">
    <location>
        <begin position="159"/>
        <end position="260"/>
    </location>
</feature>
<dbReference type="InterPro" id="IPR044800">
    <property type="entry name" value="LEC2-like"/>
</dbReference>
<dbReference type="OMA" id="TIFTDEM"/>
<dbReference type="GO" id="GO:0003700">
    <property type="term" value="F:DNA-binding transcription factor activity"/>
    <property type="evidence" value="ECO:0007669"/>
    <property type="project" value="InterPro"/>
</dbReference>
<sequence length="377" mass="42643">MENFFVPFFKKNPNPSITTTGGSGSSSSNQTSLVQPSTYPQNFPYNTSEKLNFPEQPYFIPLYPFPTGQVSFSNQPYGMPNSELQGSRACMTKATRERWRQVRQRSKNSTPVAPNSILEGTTREQFVPNGGSNVRITVKQHNATKFFNTPNGKKLEEILTKKLNKSDVGVLGRIVLPKREAEDKLPTLWKKEGINIVLKDVYSEIEWSIKYKYWTNNKSRMYILDNIGDFVNHYKLQAGDFITLYKDELKNLYVSARKDHENLEESKSSSNTGMSHEPDAYLAYLTKELGHKGKAEAANNLLNNVEEEAPYQANQLHQFMPMNNIVGEGASNQAIQEAAPAAPVNVDQENKVVDDDDDDIYGGLDNIFEIGNTYQIW</sequence>
<dbReference type="SMART" id="SM01019">
    <property type="entry name" value="B3"/>
    <property type="match status" value="1"/>
</dbReference>
<reference evidence="9" key="2">
    <citation type="submission" date="2018-02" db="UniProtKB">
        <authorList>
            <consortium name="EnsemblPlants"/>
        </authorList>
    </citation>
    <scope>IDENTIFICATION</scope>
    <source>
        <strain evidence="9">Williams 82</strain>
    </source>
</reference>
<dbReference type="InterPro" id="IPR015300">
    <property type="entry name" value="DNA-bd_pseudobarrel_sf"/>
</dbReference>
<dbReference type="GO" id="GO:0003677">
    <property type="term" value="F:DNA binding"/>
    <property type="evidence" value="ECO:0007669"/>
    <property type="project" value="UniProtKB-KW"/>
</dbReference>
<evidence type="ECO:0000256" key="3">
    <source>
        <dbReference type="ARBA" id="ARBA00023125"/>
    </source>
</evidence>
<keyword evidence="2" id="KW-0805">Transcription regulation</keyword>
<dbReference type="GeneID" id="106797573"/>
<dbReference type="Pfam" id="PF02362">
    <property type="entry name" value="B3"/>
    <property type="match status" value="1"/>
</dbReference>
<dbReference type="AlphaFoldDB" id="A0A0R0E6M1"/>
<dbReference type="PANTHER" id="PTHR31140">
    <property type="entry name" value="B3 DOMAIN-CONTAINING TRANSCRIPTION FACTOR ABI3"/>
    <property type="match status" value="1"/>
</dbReference>
<feature type="compositionally biased region" description="Low complexity" evidence="6">
    <location>
        <begin position="15"/>
        <end position="28"/>
    </location>
</feature>
<gene>
    <name evidence="9" type="primary">LOC106797573</name>
    <name evidence="8" type="ORF">GLYMA_20G035700</name>
</gene>
<evidence type="ECO:0000256" key="4">
    <source>
        <dbReference type="ARBA" id="ARBA00023163"/>
    </source>
</evidence>
<dbReference type="Gramene" id="KRG89627">
    <property type="protein sequence ID" value="KRG89627"/>
    <property type="gene ID" value="GLYMA_20G035700"/>
</dbReference>
<name>A0A0R0E6M1_SOYBN</name>
<evidence type="ECO:0000259" key="7">
    <source>
        <dbReference type="PROSITE" id="PS50863"/>
    </source>
</evidence>
<dbReference type="SMR" id="A0A0R0E6M1"/>
<keyword evidence="4" id="KW-0804">Transcription</keyword>
<evidence type="ECO:0000313" key="9">
    <source>
        <dbReference type="EnsemblPlants" id="KRG89627"/>
    </source>
</evidence>
<keyword evidence="3" id="KW-0238">DNA-binding</keyword>
<dbReference type="PROSITE" id="PS50863">
    <property type="entry name" value="B3"/>
    <property type="match status" value="1"/>
</dbReference>
<keyword evidence="10" id="KW-1185">Reference proteome</keyword>
<dbReference type="KEGG" id="gmx:106797573"/>
<evidence type="ECO:0000256" key="2">
    <source>
        <dbReference type="ARBA" id="ARBA00023015"/>
    </source>
</evidence>
<reference evidence="8 9" key="1">
    <citation type="journal article" date="2010" name="Nature">
        <title>Genome sequence of the palaeopolyploid soybean.</title>
        <authorList>
            <person name="Schmutz J."/>
            <person name="Cannon S.B."/>
            <person name="Schlueter J."/>
            <person name="Ma J."/>
            <person name="Mitros T."/>
            <person name="Nelson W."/>
            <person name="Hyten D.L."/>
            <person name="Song Q."/>
            <person name="Thelen J.J."/>
            <person name="Cheng J."/>
            <person name="Xu D."/>
            <person name="Hellsten U."/>
            <person name="May G.D."/>
            <person name="Yu Y."/>
            <person name="Sakurai T."/>
            <person name="Umezawa T."/>
            <person name="Bhattacharyya M.K."/>
            <person name="Sandhu D."/>
            <person name="Valliyodan B."/>
            <person name="Lindquist E."/>
            <person name="Peto M."/>
            <person name="Grant D."/>
            <person name="Shu S."/>
            <person name="Goodstein D."/>
            <person name="Barry K."/>
            <person name="Futrell-Griggs M."/>
            <person name="Abernathy B."/>
            <person name="Du J."/>
            <person name="Tian Z."/>
            <person name="Zhu L."/>
            <person name="Gill N."/>
            <person name="Joshi T."/>
            <person name="Libault M."/>
            <person name="Sethuraman A."/>
            <person name="Zhang X.-C."/>
            <person name="Shinozaki K."/>
            <person name="Nguyen H.T."/>
            <person name="Wing R.A."/>
            <person name="Cregan P."/>
            <person name="Specht J."/>
            <person name="Grimwood J."/>
            <person name="Rokhsar D."/>
            <person name="Stacey G."/>
            <person name="Shoemaker R.C."/>
            <person name="Jackson S.A."/>
        </authorList>
    </citation>
    <scope>NUCLEOTIDE SEQUENCE [LARGE SCALE GENOMIC DNA]</scope>
    <source>
        <strain evidence="9">cv. Williams 82</strain>
        <tissue evidence="8">Callus</tissue>
    </source>
</reference>
<evidence type="ECO:0000256" key="5">
    <source>
        <dbReference type="ARBA" id="ARBA00023242"/>
    </source>
</evidence>
<dbReference type="Gene3D" id="2.40.330.10">
    <property type="entry name" value="DNA-binding pseudobarrel domain"/>
    <property type="match status" value="1"/>
</dbReference>
<dbReference type="InterPro" id="IPR003340">
    <property type="entry name" value="B3_DNA-bd"/>
</dbReference>
<dbReference type="GO" id="GO:0005634">
    <property type="term" value="C:nucleus"/>
    <property type="evidence" value="ECO:0007669"/>
    <property type="project" value="UniProtKB-SubCell"/>
</dbReference>